<evidence type="ECO:0000313" key="2">
    <source>
        <dbReference type="EMBL" id="JAH52272.1"/>
    </source>
</evidence>
<dbReference type="AlphaFoldDB" id="A0A0E9TFQ4"/>
<sequence length="46" mass="5304">MDDSLNRSLFIDRQLGTVTQPSLPEHSFSQGRGFHRQSRSPLRNSF</sequence>
<reference evidence="2" key="2">
    <citation type="journal article" date="2015" name="Fish Shellfish Immunol.">
        <title>Early steps in the European eel (Anguilla anguilla)-Vibrio vulnificus interaction in the gills: Role of the RtxA13 toxin.</title>
        <authorList>
            <person name="Callol A."/>
            <person name="Pajuelo D."/>
            <person name="Ebbesson L."/>
            <person name="Teles M."/>
            <person name="MacKenzie S."/>
            <person name="Amaro C."/>
        </authorList>
    </citation>
    <scope>NUCLEOTIDE SEQUENCE</scope>
</reference>
<name>A0A0E9TFQ4_ANGAN</name>
<feature type="compositionally biased region" description="Polar residues" evidence="1">
    <location>
        <begin position="20"/>
        <end position="30"/>
    </location>
</feature>
<accession>A0A0E9TFQ4</accession>
<feature type="region of interest" description="Disordered" evidence="1">
    <location>
        <begin position="20"/>
        <end position="46"/>
    </location>
</feature>
<dbReference type="EMBL" id="GBXM01056305">
    <property type="protein sequence ID" value="JAH52272.1"/>
    <property type="molecule type" value="Transcribed_RNA"/>
</dbReference>
<evidence type="ECO:0000256" key="1">
    <source>
        <dbReference type="SAM" id="MobiDB-lite"/>
    </source>
</evidence>
<organism evidence="2">
    <name type="scientific">Anguilla anguilla</name>
    <name type="common">European freshwater eel</name>
    <name type="synonym">Muraena anguilla</name>
    <dbReference type="NCBI Taxonomy" id="7936"/>
    <lineage>
        <taxon>Eukaryota</taxon>
        <taxon>Metazoa</taxon>
        <taxon>Chordata</taxon>
        <taxon>Craniata</taxon>
        <taxon>Vertebrata</taxon>
        <taxon>Euteleostomi</taxon>
        <taxon>Actinopterygii</taxon>
        <taxon>Neopterygii</taxon>
        <taxon>Teleostei</taxon>
        <taxon>Anguilliformes</taxon>
        <taxon>Anguillidae</taxon>
        <taxon>Anguilla</taxon>
    </lineage>
</organism>
<reference evidence="2" key="1">
    <citation type="submission" date="2014-11" db="EMBL/GenBank/DDBJ databases">
        <authorList>
            <person name="Amaro Gonzalez C."/>
        </authorList>
    </citation>
    <scope>NUCLEOTIDE SEQUENCE</scope>
</reference>
<proteinExistence type="predicted"/>
<protein>
    <submittedName>
        <fullName evidence="2">Uncharacterized protein</fullName>
    </submittedName>
</protein>